<feature type="compositionally biased region" description="Low complexity" evidence="1">
    <location>
        <begin position="85"/>
        <end position="98"/>
    </location>
</feature>
<dbReference type="Gene3D" id="1.25.40.10">
    <property type="entry name" value="Tetratricopeptide repeat domain"/>
    <property type="match status" value="1"/>
</dbReference>
<evidence type="ECO:0000259" key="2">
    <source>
        <dbReference type="Pfam" id="PF12770"/>
    </source>
</evidence>
<accession>A0A9P8ATL5</accession>
<sequence length="1155" mass="128483">MTEDEWDETQQNANRVLNVPAVTNLFSGLMSISDEQAISIRFALMEDEEGDEEENEGDENEEFTLESPHRTDTPDTVQEVPLTRSQSSENSPASRSSSFNLPGPSSTSQELVDDDAHIDVLIYGIAVAQGALRDLKHATLDESQWSNFIENCDAVDNQVTARLTRGLAPLYLSFASLYTMALYRHSEASDSHRSTDLDRLVDFGESAIYAVERCSPAVPDIAVIHHNVGNGYYRRSLTISGDDIELAIGHFDLAIAIGSTAPGRMAMFLTCSARALASRYESSHNFEDLQSAIDKNEQALSLLSSDDPTLNSTRAICLINGGNLLIHRYDISLERDIAYLKKAISYLQETLQLCEQENSDTSRSLQALGHAKLRYFFRTLSPPSLAGAVDCFEKASFCNEGHISFPLIAHNLALGHAFSYFFSPKSGSHQGDADLAKAIMWIEKALKHRPFPHAHRPSSLLIYNWCLLEILKTLSLFQESHLQKLDTNLQELERGDTAVVVTALKHRASLATWRYSETKDHKHLVDSLQYSEAAMKTTQEFSHGQYPSFPLDICEVAMMRLRVLKLKSSVDEDVTVKGQINQAFESFERASSMSASTCDIMDQLSIASIWVSQALEMKHRSVALAYPVLLRILRGCINLNPAIEIKYAIAGILKPISPADVAAAMMGLGSSASNLARAVEFLEYGRHITLSHIHALRHVEEKVHNLENVDSEAVIRFEAVCKQLDRNIHGLFLSSGWKWTSAFVPGETMDLKTPLVWEDFLQSHSNVMQEREEASAQLLSEDVPATSRIDPLPSYADLKQAANGGAIVIFNFSKYGCDALIIVGVRESPVRVSLGGEKEYQYFVSLASALESFVKLDDTVESDRKLQKVLKALWRKAVEPVTKELNELGVQIGSRLWLLPTGLARLFPLHAADPYKSKGFDPSDLSSLYTVSYISTLGTLSMAKASRTLARRDEPPKILFIADDGEGNPAVEGLPHVKSEKEMIAKEFGDRATCLFREQATLDAVLANLPSHPWVQFGCHGTFDPERPFQSCFILNGQSLTLPAIMRSRSFKGEFAFYSACNTASPQDPTSGEVVNLASAMEICGFRSVVGTMYPIYDDFAADVCREFYRSARSRGWTDVAYSLKDSILELRRRMWVETRELGIRKWIAYIHIGI</sequence>
<dbReference type="Pfam" id="PF12770">
    <property type="entry name" value="CHAT"/>
    <property type="match status" value="1"/>
</dbReference>
<proteinExistence type="predicted"/>
<feature type="compositionally biased region" description="Acidic residues" evidence="1">
    <location>
        <begin position="48"/>
        <end position="64"/>
    </location>
</feature>
<feature type="domain" description="CHAT" evidence="2">
    <location>
        <begin position="867"/>
        <end position="1154"/>
    </location>
</feature>
<evidence type="ECO:0000256" key="1">
    <source>
        <dbReference type="SAM" id="MobiDB-lite"/>
    </source>
</evidence>
<dbReference type="OrthoDB" id="9991317at2759"/>
<feature type="compositionally biased region" description="Polar residues" evidence="1">
    <location>
        <begin position="99"/>
        <end position="110"/>
    </location>
</feature>
<comment type="caution">
    <text evidence="3">The sequence shown here is derived from an EMBL/GenBank/DDBJ whole genome shotgun (WGS) entry which is preliminary data.</text>
</comment>
<dbReference type="InterPro" id="IPR011990">
    <property type="entry name" value="TPR-like_helical_dom_sf"/>
</dbReference>
<feature type="region of interest" description="Disordered" evidence="1">
    <location>
        <begin position="48"/>
        <end position="110"/>
    </location>
</feature>
<dbReference type="RefSeq" id="XP_043040626.1">
    <property type="nucleotide sequence ID" value="XM_043188844.1"/>
</dbReference>
<evidence type="ECO:0000313" key="3">
    <source>
        <dbReference type="EMBL" id="KAG7447126.1"/>
    </source>
</evidence>
<dbReference type="EMBL" id="MU250532">
    <property type="protein sequence ID" value="KAG7447126.1"/>
    <property type="molecule type" value="Genomic_DNA"/>
</dbReference>
<organism evidence="3 4">
    <name type="scientific">Guyanagaster necrorhizus</name>
    <dbReference type="NCBI Taxonomy" id="856835"/>
    <lineage>
        <taxon>Eukaryota</taxon>
        <taxon>Fungi</taxon>
        <taxon>Dikarya</taxon>
        <taxon>Basidiomycota</taxon>
        <taxon>Agaricomycotina</taxon>
        <taxon>Agaricomycetes</taxon>
        <taxon>Agaricomycetidae</taxon>
        <taxon>Agaricales</taxon>
        <taxon>Marasmiineae</taxon>
        <taxon>Physalacriaceae</taxon>
        <taxon>Guyanagaster</taxon>
    </lineage>
</organism>
<name>A0A9P8ATL5_9AGAR</name>
<gene>
    <name evidence="3" type="ORF">BT62DRAFT_966999</name>
</gene>
<evidence type="ECO:0000313" key="4">
    <source>
        <dbReference type="Proteomes" id="UP000812287"/>
    </source>
</evidence>
<dbReference type="InterPro" id="IPR024983">
    <property type="entry name" value="CHAT_dom"/>
</dbReference>
<keyword evidence="4" id="KW-1185">Reference proteome</keyword>
<dbReference type="AlphaFoldDB" id="A0A9P8ATL5"/>
<reference evidence="3" key="1">
    <citation type="submission" date="2020-11" db="EMBL/GenBank/DDBJ databases">
        <title>Adaptations for nitrogen fixation in a non-lichenized fungal sporocarp promotes dispersal by wood-feeding termites.</title>
        <authorList>
            <consortium name="DOE Joint Genome Institute"/>
            <person name="Koch R.A."/>
            <person name="Yoon G."/>
            <person name="Arayal U."/>
            <person name="Lail K."/>
            <person name="Amirebrahimi M."/>
            <person name="Labutti K."/>
            <person name="Lipzen A."/>
            <person name="Riley R."/>
            <person name="Barry K."/>
            <person name="Henrissat B."/>
            <person name="Grigoriev I.V."/>
            <person name="Herr J.R."/>
            <person name="Aime M.C."/>
        </authorList>
    </citation>
    <scope>NUCLEOTIDE SEQUENCE</scope>
    <source>
        <strain evidence="3">MCA 3950</strain>
    </source>
</reference>
<protein>
    <recommendedName>
        <fullName evidence="2">CHAT domain-containing protein</fullName>
    </recommendedName>
</protein>
<dbReference type="GeneID" id="66111141"/>
<dbReference type="Proteomes" id="UP000812287">
    <property type="component" value="Unassembled WGS sequence"/>
</dbReference>